<reference evidence="1 2" key="1">
    <citation type="submission" date="2021-02" db="EMBL/GenBank/DDBJ databases">
        <authorList>
            <person name="Jung H.S."/>
            <person name="Chun B.H."/>
            <person name="Jeon C.O."/>
        </authorList>
    </citation>
    <scope>NUCLEOTIDE SEQUENCE [LARGE SCALE GENOMIC DNA]</scope>
    <source>
        <strain evidence="1 2">LMG 25203</strain>
    </source>
</reference>
<dbReference type="RefSeq" id="WP_204158737.1">
    <property type="nucleotide sequence ID" value="NZ_JACSOD020000459.1"/>
</dbReference>
<comment type="caution">
    <text evidence="1">The sequence shown here is derived from an EMBL/GenBank/DDBJ whole genome shotgun (WGS) entry which is preliminary data.</text>
</comment>
<accession>A0ABS2CVH7</accession>
<proteinExistence type="predicted"/>
<dbReference type="Proteomes" id="UP000759529">
    <property type="component" value="Unassembled WGS sequence"/>
</dbReference>
<name>A0ABS2CVH7_9FLAO</name>
<keyword evidence="2" id="KW-1185">Reference proteome</keyword>
<organism evidence="1 2">
    <name type="scientific">Flavobacterium macrobrachii</name>
    <dbReference type="NCBI Taxonomy" id="591204"/>
    <lineage>
        <taxon>Bacteria</taxon>
        <taxon>Pseudomonadati</taxon>
        <taxon>Bacteroidota</taxon>
        <taxon>Flavobacteriia</taxon>
        <taxon>Flavobacteriales</taxon>
        <taxon>Flavobacteriaceae</taxon>
        <taxon>Flavobacterium</taxon>
    </lineage>
</organism>
<evidence type="ECO:0000313" key="2">
    <source>
        <dbReference type="Proteomes" id="UP000759529"/>
    </source>
</evidence>
<dbReference type="SUPFAM" id="SSF55486">
    <property type="entry name" value="Metalloproteases ('zincins'), catalytic domain"/>
    <property type="match status" value="1"/>
</dbReference>
<dbReference type="EMBL" id="JACSOD020000459">
    <property type="protein sequence ID" value="MBM6498894.1"/>
    <property type="molecule type" value="Genomic_DNA"/>
</dbReference>
<gene>
    <name evidence="1" type="ORF">H9X54_006205</name>
</gene>
<evidence type="ECO:0000313" key="1">
    <source>
        <dbReference type="EMBL" id="MBM6498894.1"/>
    </source>
</evidence>
<sequence>MLSYTSHAQIETWRCVEVTNPYFTNVSVNQNQSPPIPDYNLDIDSQSYPDSDPERKHAYKVKFYIIRDDNGDRTDFVGEEIVMNAIRDLNLNYKNSNIYFKYGGFEYVDDSNLTGNRSVQFLYEAFSDFFVDPDAFKLVILDGAISLGNDENGNEVTVPGLAPPYSTVSFYSYRGITSRRIPSHEVGHNFNLKHVSSTMENVIRLQYEGSGYNAQFAGDKVHDTPAYKSWNNNQFNSSGIYVGDDIDNNEALPVNDVNRRYSSQSPKINNLMFVHDGEDLAMGYEFTPGQVKRMRYYISEDETTSTYDFIGASVPIESIYEPFETILVEGETVATVTDNGDGTAKVCRNILQKDRFQKGFYMSFSDDNEENFLTSTPNDLVEIVSPVRNLYNKIASIYADFEVKIPVPCYRGTICVNEPYIGGQIISTQVLGSMNLTVKELNDIEVNDPALFEQLLEQYYHILKKITSSGVVDEKVIYKFDCPFSVIIL</sequence>
<dbReference type="InterPro" id="IPR024079">
    <property type="entry name" value="MetalloPept_cat_dom_sf"/>
</dbReference>
<dbReference type="Gene3D" id="3.40.390.10">
    <property type="entry name" value="Collagenase (Catalytic Domain)"/>
    <property type="match status" value="1"/>
</dbReference>
<protein>
    <submittedName>
        <fullName evidence="1">Uncharacterized protein</fullName>
    </submittedName>
</protein>